<comment type="similarity">
    <text evidence="3">Belongs to the Nudix hydrolase family.</text>
</comment>
<dbReference type="PANTHER" id="PTHR43046:SF2">
    <property type="entry name" value="8-OXO-DGTP DIPHOSPHATASE-RELATED"/>
    <property type="match status" value="1"/>
</dbReference>
<proteinExistence type="inferred from homology"/>
<evidence type="ECO:0000256" key="3">
    <source>
        <dbReference type="RuleBase" id="RU003476"/>
    </source>
</evidence>
<protein>
    <submittedName>
        <fullName evidence="6">ADP-ribose pyrophosphatase YjhB, NUDIX family</fullName>
    </submittedName>
</protein>
<dbReference type="PRINTS" id="PR00502">
    <property type="entry name" value="NUDIXFAMILY"/>
</dbReference>
<dbReference type="EMBL" id="FSRM01000002">
    <property type="protein sequence ID" value="SIO48719.1"/>
    <property type="molecule type" value="Genomic_DNA"/>
</dbReference>
<dbReference type="PANTHER" id="PTHR43046">
    <property type="entry name" value="GDP-MANNOSE MANNOSYL HYDROLASE"/>
    <property type="match status" value="1"/>
</dbReference>
<evidence type="ECO:0000259" key="5">
    <source>
        <dbReference type="PROSITE" id="PS51462"/>
    </source>
</evidence>
<evidence type="ECO:0000256" key="1">
    <source>
        <dbReference type="ARBA" id="ARBA00001946"/>
    </source>
</evidence>
<feature type="domain" description="Nudix hydrolase" evidence="5">
    <location>
        <begin position="58"/>
        <end position="188"/>
    </location>
</feature>
<accession>A0A1N6JWW9</accession>
<dbReference type="InterPro" id="IPR020476">
    <property type="entry name" value="Nudix_hydrolase"/>
</dbReference>
<gene>
    <name evidence="6" type="ORF">SAMN05444168_5278</name>
</gene>
<dbReference type="SUPFAM" id="SSF55811">
    <property type="entry name" value="Nudix"/>
    <property type="match status" value="1"/>
</dbReference>
<dbReference type="Gene3D" id="3.90.79.10">
    <property type="entry name" value="Nucleoside Triphosphate Pyrophosphohydrolase"/>
    <property type="match status" value="1"/>
</dbReference>
<comment type="cofactor">
    <cofactor evidence="1">
        <name>Mg(2+)</name>
        <dbReference type="ChEBI" id="CHEBI:18420"/>
    </cofactor>
</comment>
<evidence type="ECO:0000313" key="7">
    <source>
        <dbReference type="Proteomes" id="UP000184693"/>
    </source>
</evidence>
<dbReference type="GO" id="GO:0016787">
    <property type="term" value="F:hydrolase activity"/>
    <property type="evidence" value="ECO:0007669"/>
    <property type="project" value="UniProtKB-KW"/>
</dbReference>
<keyword evidence="2 3" id="KW-0378">Hydrolase</keyword>
<dbReference type="InterPro" id="IPR000086">
    <property type="entry name" value="NUDIX_hydrolase_dom"/>
</dbReference>
<dbReference type="InterPro" id="IPR020084">
    <property type="entry name" value="NUDIX_hydrolase_CS"/>
</dbReference>
<dbReference type="Pfam" id="PF00293">
    <property type="entry name" value="NUDIX"/>
    <property type="match status" value="1"/>
</dbReference>
<evidence type="ECO:0000256" key="4">
    <source>
        <dbReference type="SAM" id="MobiDB-lite"/>
    </source>
</evidence>
<name>A0A1N6JWW9_9BURK</name>
<dbReference type="PROSITE" id="PS51462">
    <property type="entry name" value="NUDIX"/>
    <property type="match status" value="1"/>
</dbReference>
<dbReference type="Proteomes" id="UP000184693">
    <property type="component" value="Unassembled WGS sequence"/>
</dbReference>
<dbReference type="AlphaFoldDB" id="A0A1N6JWW9"/>
<reference evidence="6 7" key="1">
    <citation type="submission" date="2016-11" db="EMBL/GenBank/DDBJ databases">
        <authorList>
            <person name="Jaros S."/>
            <person name="Januszkiewicz K."/>
            <person name="Wedrychowicz H."/>
        </authorList>
    </citation>
    <scope>NUCLEOTIDE SEQUENCE [LARGE SCALE GENOMIC DNA]</scope>
    <source>
        <strain evidence="6 7">GAS86</strain>
    </source>
</reference>
<sequence length="188" mass="20687">MDRPNRKSNPAMKRRSTASHKSPTIGQLQTHLGTNVSLHDDNESYISRLRKKVGSGLILSPSVAAVIHDHEGKLLLQEKSSGEAWSLPAGGIELGESPQEAIVREVMEETGYAVCIHSILGVFGGRSFRYTYPSGDHVEYVVTLFQCKIIGGSGVPTDSETKSTQYFGRHDMPELALPYPKDDLFRAF</sequence>
<dbReference type="PROSITE" id="PS00893">
    <property type="entry name" value="NUDIX_BOX"/>
    <property type="match status" value="1"/>
</dbReference>
<dbReference type="RefSeq" id="WP_254368964.1">
    <property type="nucleotide sequence ID" value="NZ_FSRM01000002.1"/>
</dbReference>
<feature type="region of interest" description="Disordered" evidence="4">
    <location>
        <begin position="1"/>
        <end position="26"/>
    </location>
</feature>
<dbReference type="InterPro" id="IPR015797">
    <property type="entry name" value="NUDIX_hydrolase-like_dom_sf"/>
</dbReference>
<organism evidence="6 7">
    <name type="scientific">Paraburkholderia phenazinium</name>
    <dbReference type="NCBI Taxonomy" id="60549"/>
    <lineage>
        <taxon>Bacteria</taxon>
        <taxon>Pseudomonadati</taxon>
        <taxon>Pseudomonadota</taxon>
        <taxon>Betaproteobacteria</taxon>
        <taxon>Burkholderiales</taxon>
        <taxon>Burkholderiaceae</taxon>
        <taxon>Paraburkholderia</taxon>
    </lineage>
</organism>
<evidence type="ECO:0000256" key="2">
    <source>
        <dbReference type="ARBA" id="ARBA00022801"/>
    </source>
</evidence>
<evidence type="ECO:0000313" key="6">
    <source>
        <dbReference type="EMBL" id="SIO48719.1"/>
    </source>
</evidence>